<dbReference type="RefSeq" id="WP_148462673.1">
    <property type="nucleotide sequence ID" value="NZ_JAAIPU010000031.1"/>
</dbReference>
<dbReference type="Pfam" id="PF19727">
    <property type="entry name" value="DUF6219"/>
    <property type="match status" value="1"/>
</dbReference>
<reference evidence="2 3" key="1">
    <citation type="journal article" date="2020" name="Cell Host Microbe">
        <title>Functional and Genomic Variation between Human-Derived Isolates of Lachnospiraceae Reveals Inter- and Intra-Species Diversity.</title>
        <authorList>
            <person name="Sorbara M.T."/>
            <person name="Littmann E.R."/>
            <person name="Fontana E."/>
            <person name="Moody T.U."/>
            <person name="Kohout C.E."/>
            <person name="Gjonbalaj M."/>
            <person name="Eaton V."/>
            <person name="Seok R."/>
            <person name="Leiner I.M."/>
            <person name="Pamer E.G."/>
        </authorList>
    </citation>
    <scope>NUCLEOTIDE SEQUENCE [LARGE SCALE GENOMIC DNA]</scope>
    <source>
        <strain evidence="2 3">MSK.17.74</strain>
    </source>
</reference>
<feature type="transmembrane region" description="Helical" evidence="1">
    <location>
        <begin position="32"/>
        <end position="52"/>
    </location>
</feature>
<keyword evidence="1" id="KW-0812">Transmembrane</keyword>
<dbReference type="InterPro" id="IPR046191">
    <property type="entry name" value="DUF6219"/>
</dbReference>
<feature type="transmembrane region" description="Helical" evidence="1">
    <location>
        <begin position="7"/>
        <end position="26"/>
    </location>
</feature>
<keyword evidence="1" id="KW-0472">Membrane</keyword>
<sequence>MKAHKYWSLGAFITMIGTVYTGYKGLKSSHKYFALSSLLCMIMSIYTGHKMISGSKKTRKKAEATETED</sequence>
<dbReference type="GeneID" id="69515054"/>
<evidence type="ECO:0000256" key="1">
    <source>
        <dbReference type="SAM" id="Phobius"/>
    </source>
</evidence>
<comment type="caution">
    <text evidence="2">The sequence shown here is derived from an EMBL/GenBank/DDBJ whole genome shotgun (WGS) entry which is preliminary data.</text>
</comment>
<organism evidence="2 3">
    <name type="scientific">Blautia faecis</name>
    <dbReference type="NCBI Taxonomy" id="871665"/>
    <lineage>
        <taxon>Bacteria</taxon>
        <taxon>Bacillati</taxon>
        <taxon>Bacillota</taxon>
        <taxon>Clostridia</taxon>
        <taxon>Lachnospirales</taxon>
        <taxon>Lachnospiraceae</taxon>
        <taxon>Blautia</taxon>
    </lineage>
</organism>
<proteinExistence type="predicted"/>
<evidence type="ECO:0000313" key="3">
    <source>
        <dbReference type="Proteomes" id="UP001644719"/>
    </source>
</evidence>
<evidence type="ECO:0000313" key="2">
    <source>
        <dbReference type="EMBL" id="NSG85794.1"/>
    </source>
</evidence>
<accession>A0ABX2H8U9</accession>
<dbReference type="Proteomes" id="UP001644719">
    <property type="component" value="Unassembled WGS sequence"/>
</dbReference>
<gene>
    <name evidence="2" type="ORF">G5B17_10165</name>
</gene>
<dbReference type="EMBL" id="JAAITS010000026">
    <property type="protein sequence ID" value="NSG85794.1"/>
    <property type="molecule type" value="Genomic_DNA"/>
</dbReference>
<keyword evidence="3" id="KW-1185">Reference proteome</keyword>
<keyword evidence="1" id="KW-1133">Transmembrane helix</keyword>
<name>A0ABX2H8U9_9FIRM</name>
<protein>
    <submittedName>
        <fullName evidence="2">Uncharacterized protein</fullName>
    </submittedName>
</protein>